<dbReference type="Gene3D" id="3.90.180.10">
    <property type="entry name" value="Medium-chain alcohol dehydrogenases, catalytic domain"/>
    <property type="match status" value="1"/>
</dbReference>
<comment type="caution">
    <text evidence="1">The sequence shown here is derived from an EMBL/GenBank/DDBJ whole genome shotgun (WGS) entry which is preliminary data.</text>
</comment>
<organism evidence="1 2">
    <name type="scientific">Deinococcus yavapaiensis KR-236</name>
    <dbReference type="NCBI Taxonomy" id="694435"/>
    <lineage>
        <taxon>Bacteria</taxon>
        <taxon>Thermotogati</taxon>
        <taxon>Deinococcota</taxon>
        <taxon>Deinococci</taxon>
        <taxon>Deinococcales</taxon>
        <taxon>Deinococcaceae</taxon>
        <taxon>Deinococcus</taxon>
    </lineage>
</organism>
<name>A0A318SHF7_9DEIO</name>
<evidence type="ECO:0000313" key="2">
    <source>
        <dbReference type="Proteomes" id="UP000248326"/>
    </source>
</evidence>
<proteinExistence type="predicted"/>
<dbReference type="Proteomes" id="UP000248326">
    <property type="component" value="Unassembled WGS sequence"/>
</dbReference>
<dbReference type="RefSeq" id="WP_110888399.1">
    <property type="nucleotide sequence ID" value="NZ_QJSX01000018.1"/>
</dbReference>
<dbReference type="InterPro" id="IPR011032">
    <property type="entry name" value="GroES-like_sf"/>
</dbReference>
<dbReference type="SUPFAM" id="SSF50129">
    <property type="entry name" value="GroES-like"/>
    <property type="match status" value="1"/>
</dbReference>
<protein>
    <submittedName>
        <fullName evidence="1">Uncharacterized protein</fullName>
    </submittedName>
</protein>
<dbReference type="EMBL" id="QJSX01000018">
    <property type="protein sequence ID" value="PYE50442.1"/>
    <property type="molecule type" value="Genomic_DNA"/>
</dbReference>
<evidence type="ECO:0000313" key="1">
    <source>
        <dbReference type="EMBL" id="PYE50442.1"/>
    </source>
</evidence>
<dbReference type="AlphaFoldDB" id="A0A318SHF7"/>
<sequence length="108" mass="12129">MIDAFFIRKYGGPNVLKRGRVSAHDLGPHDVHLQVHAASVDWRSRDGALKVLLPYRFARVLGNDALGVVGVVMEVSPAVRRFKPRDAVYTRVRDHRLGTFALETVTHE</sequence>
<keyword evidence="2" id="KW-1185">Reference proteome</keyword>
<gene>
    <name evidence="1" type="ORF">DES52_11859</name>
</gene>
<reference evidence="1 2" key="1">
    <citation type="submission" date="2018-06" db="EMBL/GenBank/DDBJ databases">
        <title>Genomic Encyclopedia of Type Strains, Phase IV (KMG-IV): sequencing the most valuable type-strain genomes for metagenomic binning, comparative biology and taxonomic classification.</title>
        <authorList>
            <person name="Goeker M."/>
        </authorList>
    </citation>
    <scope>NUCLEOTIDE SEQUENCE [LARGE SCALE GENOMIC DNA]</scope>
    <source>
        <strain evidence="1 2">DSM 18048</strain>
    </source>
</reference>
<dbReference type="OrthoDB" id="9787435at2"/>
<accession>A0A318SHF7</accession>